<name>A0A1F5YME7_9BACT</name>
<dbReference type="InterPro" id="IPR041698">
    <property type="entry name" value="Methyltransf_25"/>
</dbReference>
<keyword evidence="1 4" id="KW-0489">Methyltransferase</keyword>
<dbReference type="AlphaFoldDB" id="A0A1F5YME7"/>
<comment type="caution">
    <text evidence="4">The sequence shown here is derived from an EMBL/GenBank/DDBJ whole genome shotgun (WGS) entry which is preliminary data.</text>
</comment>
<dbReference type="STRING" id="1817867.A3F83_02760"/>
<dbReference type="InterPro" id="IPR023149">
    <property type="entry name" value="Trans_acon_MeTrfase_C"/>
</dbReference>
<dbReference type="SUPFAM" id="SSF53335">
    <property type="entry name" value="S-adenosyl-L-methionine-dependent methyltransferases"/>
    <property type="match status" value="1"/>
</dbReference>
<organism evidence="4 5">
    <name type="scientific">Candidatus Glassbacteria bacterium RIFCSPLOWO2_12_FULL_58_11</name>
    <dbReference type="NCBI Taxonomy" id="1817867"/>
    <lineage>
        <taxon>Bacteria</taxon>
        <taxon>Candidatus Glassiibacteriota</taxon>
    </lineage>
</organism>
<dbReference type="CDD" id="cd02440">
    <property type="entry name" value="AdoMet_MTases"/>
    <property type="match status" value="1"/>
</dbReference>
<proteinExistence type="predicted"/>
<reference evidence="4 5" key="1">
    <citation type="journal article" date="2016" name="Nat. Commun.">
        <title>Thousands of microbial genomes shed light on interconnected biogeochemical processes in an aquifer system.</title>
        <authorList>
            <person name="Anantharaman K."/>
            <person name="Brown C.T."/>
            <person name="Hug L.A."/>
            <person name="Sharon I."/>
            <person name="Castelle C.J."/>
            <person name="Probst A.J."/>
            <person name="Thomas B.C."/>
            <person name="Singh A."/>
            <person name="Wilkins M.J."/>
            <person name="Karaoz U."/>
            <person name="Brodie E.L."/>
            <person name="Williams K.H."/>
            <person name="Hubbard S.S."/>
            <person name="Banfield J.F."/>
        </authorList>
    </citation>
    <scope>NUCLEOTIDE SEQUENCE [LARGE SCALE GENOMIC DNA]</scope>
</reference>
<evidence type="ECO:0000313" key="4">
    <source>
        <dbReference type="EMBL" id="OGG01325.1"/>
    </source>
</evidence>
<dbReference type="GO" id="GO:0032259">
    <property type="term" value="P:methylation"/>
    <property type="evidence" value="ECO:0007669"/>
    <property type="project" value="UniProtKB-KW"/>
</dbReference>
<dbReference type="Proteomes" id="UP000179129">
    <property type="component" value="Unassembled WGS sequence"/>
</dbReference>
<evidence type="ECO:0000259" key="3">
    <source>
        <dbReference type="Pfam" id="PF13649"/>
    </source>
</evidence>
<protein>
    <submittedName>
        <fullName evidence="4">Methyltransferase type 11</fullName>
    </submittedName>
</protein>
<accession>A0A1F5YME7</accession>
<keyword evidence="2 4" id="KW-0808">Transferase</keyword>
<dbReference type="Gene3D" id="1.10.150.290">
    <property type="entry name" value="S-adenosyl-L-methionine-dependent methyltransferases"/>
    <property type="match status" value="1"/>
</dbReference>
<dbReference type="InterPro" id="IPR029063">
    <property type="entry name" value="SAM-dependent_MTases_sf"/>
</dbReference>
<evidence type="ECO:0000256" key="2">
    <source>
        <dbReference type="ARBA" id="ARBA00022679"/>
    </source>
</evidence>
<dbReference type="Pfam" id="PF13649">
    <property type="entry name" value="Methyltransf_25"/>
    <property type="match status" value="1"/>
</dbReference>
<evidence type="ECO:0000313" key="5">
    <source>
        <dbReference type="Proteomes" id="UP000179129"/>
    </source>
</evidence>
<dbReference type="EMBL" id="MFIX01000210">
    <property type="protein sequence ID" value="OGG01325.1"/>
    <property type="molecule type" value="Genomic_DNA"/>
</dbReference>
<dbReference type="PANTHER" id="PTHR43861:SF1">
    <property type="entry name" value="TRANS-ACONITATE 2-METHYLTRANSFERASE"/>
    <property type="match status" value="1"/>
</dbReference>
<sequence>MTFEFDGEKYRAASAHQKEWGGRLIAEMRFRGDERILDLGCGDGALTRSLADLSPRGFVLGIDASRGMIDSARKHEKENLKFELADIREISFENEFDLVFSNAALHWIKDHRGLLAGVYKCLKPGGIARFNFASEGNCRNFFTVIRKVMAREEYAASFREFDWPWYMPGIEEYGRLVREFPFAEIKFWGENADRYFADREAMIAWIDVPSLVPFLPCLPESERAQFRERAIAEMLALSLQPDRTCFETFRRVNLLARK</sequence>
<dbReference type="PANTHER" id="PTHR43861">
    <property type="entry name" value="TRANS-ACONITATE 2-METHYLTRANSFERASE-RELATED"/>
    <property type="match status" value="1"/>
</dbReference>
<gene>
    <name evidence="4" type="ORF">A3F83_02760</name>
</gene>
<dbReference type="Gene3D" id="3.40.50.150">
    <property type="entry name" value="Vaccinia Virus protein VP39"/>
    <property type="match status" value="1"/>
</dbReference>
<feature type="domain" description="Methyltransferase" evidence="3">
    <location>
        <begin position="36"/>
        <end position="126"/>
    </location>
</feature>
<dbReference type="GO" id="GO:0030798">
    <property type="term" value="F:trans-aconitate 2-methyltransferase activity"/>
    <property type="evidence" value="ECO:0007669"/>
    <property type="project" value="InterPro"/>
</dbReference>
<evidence type="ECO:0000256" key="1">
    <source>
        <dbReference type="ARBA" id="ARBA00022603"/>
    </source>
</evidence>